<evidence type="ECO:0000313" key="3">
    <source>
        <dbReference type="EMBL" id="MFD2114590.1"/>
    </source>
</evidence>
<dbReference type="EMBL" id="JBHUHO010000007">
    <property type="protein sequence ID" value="MFD2114590.1"/>
    <property type="molecule type" value="Genomic_DNA"/>
</dbReference>
<dbReference type="SUPFAM" id="SSF51735">
    <property type="entry name" value="NAD(P)-binding Rossmann-fold domains"/>
    <property type="match status" value="1"/>
</dbReference>
<dbReference type="InterPro" id="IPR000683">
    <property type="entry name" value="Gfo/Idh/MocA-like_OxRdtase_N"/>
</dbReference>
<dbReference type="PANTHER" id="PTHR43377">
    <property type="entry name" value="BILIVERDIN REDUCTASE A"/>
    <property type="match status" value="1"/>
</dbReference>
<dbReference type="Proteomes" id="UP001597362">
    <property type="component" value="Unassembled WGS sequence"/>
</dbReference>
<dbReference type="InterPro" id="IPR051450">
    <property type="entry name" value="Gfo/Idh/MocA_Oxidoreductases"/>
</dbReference>
<protein>
    <submittedName>
        <fullName evidence="3">Gfo/Idh/MocA family protein</fullName>
    </submittedName>
</protein>
<feature type="domain" description="Gfo/Idh/MocA-like oxidoreductase N-terminal" evidence="1">
    <location>
        <begin position="5"/>
        <end position="114"/>
    </location>
</feature>
<organism evidence="3 4">
    <name type="scientific">Paenibacillus yanchengensis</name>
    <dbReference type="NCBI Taxonomy" id="2035833"/>
    <lineage>
        <taxon>Bacteria</taxon>
        <taxon>Bacillati</taxon>
        <taxon>Bacillota</taxon>
        <taxon>Bacilli</taxon>
        <taxon>Bacillales</taxon>
        <taxon>Paenibacillaceae</taxon>
        <taxon>Paenibacillus</taxon>
    </lineage>
</organism>
<dbReference type="Gene3D" id="3.30.360.10">
    <property type="entry name" value="Dihydrodipicolinate Reductase, domain 2"/>
    <property type="match status" value="1"/>
</dbReference>
<proteinExistence type="predicted"/>
<evidence type="ECO:0000259" key="2">
    <source>
        <dbReference type="Pfam" id="PF22725"/>
    </source>
</evidence>
<dbReference type="PANTHER" id="PTHR43377:SF1">
    <property type="entry name" value="BILIVERDIN REDUCTASE A"/>
    <property type="match status" value="1"/>
</dbReference>
<feature type="domain" description="GFO/IDH/MocA-like oxidoreductase" evidence="2">
    <location>
        <begin position="131"/>
        <end position="256"/>
    </location>
</feature>
<accession>A0ABW4YFU3</accession>
<reference evidence="4" key="1">
    <citation type="journal article" date="2019" name="Int. J. Syst. Evol. Microbiol.">
        <title>The Global Catalogue of Microorganisms (GCM) 10K type strain sequencing project: providing services to taxonomists for standard genome sequencing and annotation.</title>
        <authorList>
            <consortium name="The Broad Institute Genomics Platform"/>
            <consortium name="The Broad Institute Genome Sequencing Center for Infectious Disease"/>
            <person name="Wu L."/>
            <person name="Ma J."/>
        </authorList>
    </citation>
    <scope>NUCLEOTIDE SEQUENCE [LARGE SCALE GENOMIC DNA]</scope>
    <source>
        <strain evidence="4">GH52</strain>
    </source>
</reference>
<dbReference type="Pfam" id="PF22725">
    <property type="entry name" value="GFO_IDH_MocA_C3"/>
    <property type="match status" value="1"/>
</dbReference>
<comment type="caution">
    <text evidence="3">The sequence shown here is derived from an EMBL/GenBank/DDBJ whole genome shotgun (WGS) entry which is preliminary data.</text>
</comment>
<dbReference type="InterPro" id="IPR036291">
    <property type="entry name" value="NAD(P)-bd_dom_sf"/>
</dbReference>
<dbReference type="InterPro" id="IPR055170">
    <property type="entry name" value="GFO_IDH_MocA-like_dom"/>
</dbReference>
<evidence type="ECO:0000313" key="4">
    <source>
        <dbReference type="Proteomes" id="UP001597362"/>
    </source>
</evidence>
<evidence type="ECO:0000259" key="1">
    <source>
        <dbReference type="Pfam" id="PF01408"/>
    </source>
</evidence>
<dbReference type="SUPFAM" id="SSF55347">
    <property type="entry name" value="Glyceraldehyde-3-phosphate dehydrogenase-like, C-terminal domain"/>
    <property type="match status" value="1"/>
</dbReference>
<keyword evidence="4" id="KW-1185">Reference proteome</keyword>
<dbReference type="Gene3D" id="3.40.50.720">
    <property type="entry name" value="NAD(P)-binding Rossmann-like Domain"/>
    <property type="match status" value="1"/>
</dbReference>
<dbReference type="Pfam" id="PF01408">
    <property type="entry name" value="GFO_IDH_MocA"/>
    <property type="match status" value="1"/>
</dbReference>
<sequence length="340" mass="38437">MEKMKFAIIGCEHAHITIFIEEMLQLGHIGIGIVEKRNMELASSLSEKYEIPLVDDEETLMAEADFIGCAAINNEKIAIIERCEQFGKSVMIDKPAVTNRQDAKRLEEVIARKKIEVGMLLTERFNPVIFTLQQQIVSGSLGEIVSIQMRKPHQLNAAKRPPWFFSKEQCGGIIIDLFIHDYDLLRWFTSSEVASSDGQMTKRNFPQYAGFYDTASMQVMMDNGVIAQLYADWYTPDKSWTWGDGRIFVVGTEGVAELRLAGDPFVSKDALLLQTTNVQQAVQVPLIMPEHNITEDFLLRLNGKTSFIQAQDVMQATWATIEADERVQIMQIPVVEGEKV</sequence>
<gene>
    <name evidence="3" type="ORF">ACFSJH_02365</name>
</gene>
<name>A0ABW4YFU3_9BACL</name>
<dbReference type="RefSeq" id="WP_377769603.1">
    <property type="nucleotide sequence ID" value="NZ_JBHUHO010000007.1"/>
</dbReference>